<evidence type="ECO:0000256" key="1">
    <source>
        <dbReference type="SAM" id="MobiDB-lite"/>
    </source>
</evidence>
<proteinExistence type="predicted"/>
<dbReference type="Proteomes" id="UP001251528">
    <property type="component" value="Unassembled WGS sequence"/>
</dbReference>
<feature type="compositionally biased region" description="Polar residues" evidence="1">
    <location>
        <begin position="109"/>
        <end position="120"/>
    </location>
</feature>
<sequence>MSSKNWNDRADKDLFFTILSVKNIGVISGAEWTSIGNQMRLLGYGFTNEGCRQHFQGLRRIQNKAEANGSHPANSWQPDHTMNPITRRPGPGRGRPRKQSSMGAEGQVPVQSQTNASPAQDHSVISAPEPAQEPLTPNLQHVHQLPHGRQVQQQQHPHQHQQDLQDDNVAAENTVAVPQPNIAPTDSPATPATEADVSSAPSQPNDGDDVEGIDEHPAKRQRLDTQELERDQPLDDEAVLALAAHNGAAGPDYAEEVRRASEERLIYTSSATNLKYSGETATQLSPPSKMAPKAHWTDVTFLHDLVVSFYGAGVDASAMTTDIRKDIEDRMRQLNHDVTWEGIR</sequence>
<evidence type="ECO:0008006" key="4">
    <source>
        <dbReference type="Google" id="ProtNLM"/>
    </source>
</evidence>
<dbReference type="AlphaFoldDB" id="A0AAJ0CSX0"/>
<name>A0AAJ0CSX0_9HYPO</name>
<feature type="region of interest" description="Disordered" evidence="1">
    <location>
        <begin position="179"/>
        <end position="231"/>
    </location>
</feature>
<comment type="caution">
    <text evidence="2">The sequence shown here is derived from an EMBL/GenBank/DDBJ whole genome shotgun (WGS) entry which is preliminary data.</text>
</comment>
<protein>
    <recommendedName>
        <fullName evidence="4">Myb-like domain-containing protein</fullName>
    </recommendedName>
</protein>
<feature type="region of interest" description="Disordered" evidence="1">
    <location>
        <begin position="65"/>
        <end position="165"/>
    </location>
</feature>
<organism evidence="2 3">
    <name type="scientific">Conoideocrella luteorostrata</name>
    <dbReference type="NCBI Taxonomy" id="1105319"/>
    <lineage>
        <taxon>Eukaryota</taxon>
        <taxon>Fungi</taxon>
        <taxon>Dikarya</taxon>
        <taxon>Ascomycota</taxon>
        <taxon>Pezizomycotina</taxon>
        <taxon>Sordariomycetes</taxon>
        <taxon>Hypocreomycetidae</taxon>
        <taxon>Hypocreales</taxon>
        <taxon>Clavicipitaceae</taxon>
        <taxon>Conoideocrella</taxon>
    </lineage>
</organism>
<reference evidence="2" key="1">
    <citation type="submission" date="2023-06" db="EMBL/GenBank/DDBJ databases">
        <title>Conoideocrella luteorostrata (Hypocreales: Clavicipitaceae), a potential biocontrol fungus for elongate hemlock scale in United States Christmas tree production areas.</title>
        <authorList>
            <person name="Barrett H."/>
            <person name="Lovett B."/>
            <person name="Macias A.M."/>
            <person name="Stajich J.E."/>
            <person name="Kasson M.T."/>
        </authorList>
    </citation>
    <scope>NUCLEOTIDE SEQUENCE</scope>
    <source>
        <strain evidence="2">ARSEF 14590</strain>
    </source>
</reference>
<feature type="compositionally biased region" description="Basic and acidic residues" evidence="1">
    <location>
        <begin position="213"/>
        <end position="231"/>
    </location>
</feature>
<dbReference type="EMBL" id="JASWJB010000049">
    <property type="protein sequence ID" value="KAK2605954.1"/>
    <property type="molecule type" value="Genomic_DNA"/>
</dbReference>
<evidence type="ECO:0000313" key="2">
    <source>
        <dbReference type="EMBL" id="KAK2605954.1"/>
    </source>
</evidence>
<evidence type="ECO:0000313" key="3">
    <source>
        <dbReference type="Proteomes" id="UP001251528"/>
    </source>
</evidence>
<accession>A0AAJ0CSX0</accession>
<keyword evidence="3" id="KW-1185">Reference proteome</keyword>
<feature type="compositionally biased region" description="Low complexity" evidence="1">
    <location>
        <begin position="143"/>
        <end position="156"/>
    </location>
</feature>
<gene>
    <name evidence="2" type="ORF">QQS21_003680</name>
</gene>
<feature type="compositionally biased region" description="Polar residues" evidence="1">
    <location>
        <begin position="71"/>
        <end position="84"/>
    </location>
</feature>